<keyword evidence="7" id="KW-0143">Chaperone</keyword>
<evidence type="ECO:0000256" key="6">
    <source>
        <dbReference type="ARBA" id="ARBA00023136"/>
    </source>
</evidence>
<dbReference type="PANTHER" id="PTHR47529:SF1">
    <property type="entry name" value="PERIPLASMIC CHAPERONE PPID"/>
    <property type="match status" value="1"/>
</dbReference>
<feature type="transmembrane region" description="Helical" evidence="12">
    <location>
        <begin position="12"/>
        <end position="34"/>
    </location>
</feature>
<dbReference type="GO" id="GO:0003755">
    <property type="term" value="F:peptidyl-prolyl cis-trans isomerase activity"/>
    <property type="evidence" value="ECO:0007669"/>
    <property type="project" value="UniProtKB-KW"/>
</dbReference>
<evidence type="ECO:0000256" key="3">
    <source>
        <dbReference type="ARBA" id="ARBA00022519"/>
    </source>
</evidence>
<evidence type="ECO:0000256" key="2">
    <source>
        <dbReference type="ARBA" id="ARBA00022475"/>
    </source>
</evidence>
<keyword evidence="11" id="KW-0697">Rotamase</keyword>
<evidence type="ECO:0000313" key="15">
    <source>
        <dbReference type="Proteomes" id="UP000262073"/>
    </source>
</evidence>
<name>A0A346NNX8_9ALTE</name>
<organism evidence="14 15">
    <name type="scientific">Salinimonas sediminis</name>
    <dbReference type="NCBI Taxonomy" id="2303538"/>
    <lineage>
        <taxon>Bacteria</taxon>
        <taxon>Pseudomonadati</taxon>
        <taxon>Pseudomonadota</taxon>
        <taxon>Gammaproteobacteria</taxon>
        <taxon>Alteromonadales</taxon>
        <taxon>Alteromonadaceae</taxon>
        <taxon>Alteromonas/Salinimonas group</taxon>
        <taxon>Salinimonas</taxon>
    </lineage>
</organism>
<evidence type="ECO:0000256" key="9">
    <source>
        <dbReference type="ARBA" id="ARBA00040743"/>
    </source>
</evidence>
<dbReference type="Proteomes" id="UP000262073">
    <property type="component" value="Chromosome"/>
</dbReference>
<evidence type="ECO:0000256" key="7">
    <source>
        <dbReference type="ARBA" id="ARBA00023186"/>
    </source>
</evidence>
<evidence type="ECO:0000256" key="8">
    <source>
        <dbReference type="ARBA" id="ARBA00038408"/>
    </source>
</evidence>
<dbReference type="InterPro" id="IPR027304">
    <property type="entry name" value="Trigger_fact/SurA_dom_sf"/>
</dbReference>
<feature type="domain" description="PpiC" evidence="13">
    <location>
        <begin position="268"/>
        <end position="366"/>
    </location>
</feature>
<dbReference type="PROSITE" id="PS50198">
    <property type="entry name" value="PPIC_PPIASE_2"/>
    <property type="match status" value="1"/>
</dbReference>
<reference evidence="14 15" key="1">
    <citation type="submission" date="2018-08" db="EMBL/GenBank/DDBJ databases">
        <title>Salinimonas sediminis sp. nov., a piezophilic bacterium isolated from a deep-sea sediment sample from the New Britain Trench.</title>
        <authorList>
            <person name="Cao J."/>
        </authorList>
    </citation>
    <scope>NUCLEOTIDE SEQUENCE [LARGE SCALE GENOMIC DNA]</scope>
    <source>
        <strain evidence="14 15">N102</strain>
    </source>
</reference>
<comment type="subcellular location">
    <subcellularLocation>
        <location evidence="1">Cell inner membrane</location>
        <topology evidence="1">Single-pass type II membrane protein</topology>
        <orientation evidence="1">Periplasmic side</orientation>
    </subcellularLocation>
</comment>
<keyword evidence="11 14" id="KW-0413">Isomerase</keyword>
<keyword evidence="6 12" id="KW-0472">Membrane</keyword>
<proteinExistence type="inferred from homology"/>
<dbReference type="Pfam" id="PF13624">
    <property type="entry name" value="SurA_N_3"/>
    <property type="match status" value="1"/>
</dbReference>
<evidence type="ECO:0000256" key="4">
    <source>
        <dbReference type="ARBA" id="ARBA00022692"/>
    </source>
</evidence>
<accession>A0A346NNX8</accession>
<dbReference type="InterPro" id="IPR000297">
    <property type="entry name" value="PPIase_PpiC"/>
</dbReference>
<dbReference type="EMBL" id="CP031769">
    <property type="protein sequence ID" value="AXR07235.1"/>
    <property type="molecule type" value="Genomic_DNA"/>
</dbReference>
<keyword evidence="5 12" id="KW-1133">Transmembrane helix</keyword>
<dbReference type="PANTHER" id="PTHR47529">
    <property type="entry name" value="PEPTIDYL-PROLYL CIS-TRANS ISOMERASE D"/>
    <property type="match status" value="1"/>
</dbReference>
<dbReference type="Gene3D" id="3.10.50.40">
    <property type="match status" value="1"/>
</dbReference>
<dbReference type="GO" id="GO:0005886">
    <property type="term" value="C:plasma membrane"/>
    <property type="evidence" value="ECO:0007669"/>
    <property type="project" value="UniProtKB-SubCell"/>
</dbReference>
<evidence type="ECO:0000259" key="13">
    <source>
        <dbReference type="PROSITE" id="PS50198"/>
    </source>
</evidence>
<comment type="similarity">
    <text evidence="8">Belongs to the PpiD chaperone family.</text>
</comment>
<evidence type="ECO:0000256" key="12">
    <source>
        <dbReference type="SAM" id="Phobius"/>
    </source>
</evidence>
<keyword evidence="4 12" id="KW-0812">Transmembrane</keyword>
<dbReference type="Gene3D" id="1.10.4030.10">
    <property type="entry name" value="Porin chaperone SurA, peptide-binding domain"/>
    <property type="match status" value="1"/>
</dbReference>
<dbReference type="KEGG" id="salm:D0Y50_13280"/>
<keyword evidence="3" id="KW-0997">Cell inner membrane</keyword>
<dbReference type="RefSeq" id="WP_117317359.1">
    <property type="nucleotide sequence ID" value="NZ_CP031769.1"/>
</dbReference>
<evidence type="ECO:0000313" key="14">
    <source>
        <dbReference type="EMBL" id="AXR07235.1"/>
    </source>
</evidence>
<evidence type="ECO:0000256" key="1">
    <source>
        <dbReference type="ARBA" id="ARBA00004382"/>
    </source>
</evidence>
<gene>
    <name evidence="14" type="ORF">D0Y50_13280</name>
</gene>
<dbReference type="InterPro" id="IPR052029">
    <property type="entry name" value="PpiD_chaperone"/>
</dbReference>
<keyword evidence="15" id="KW-1185">Reference proteome</keyword>
<sequence length="629" mass="70089">MLERIREGSQGPWAMIIIGLVVLSFVFAGVGSYLNSSGTTTVATVNGTEIDQTTLERAYQNQRARMESEYGESVAAMFANEGYLQDFRRNVLDQLINDMLIEQQAEELGLRVGDKQIRDTIMQMTEFQTAGQFDNDRYLAILRQSGFQPADFRDYLRTELTRGQLAQALGASSFALPGEVERAWQLQSQTRDGRYFIVPADKYADTVEVSEQDIKNYYEANITAFDTQEKVNIAYVTLSVDDLSGDIDVTEDDIAAYYQENEASYREEEERRVAHILIEFGEDKDAARKEAEEIKSQLNDGADFAELAAQYSDDTFSAENGGDLEFINRDMMDPAFDEVAFSLAEPGTVSDVVETEFGFHLIKLTDIKPEQVTPLSEVSDEIRTALQQDKAMDEFYAIRSRMEEVAFEVPESLQDVAGVADQPIQETGLFTQDQPAEAMTNPTVLNTAFSPELVEDRMNSEVIELDDNTVMVMRVKAHEPQRTQPLEEVSAGITEQLKAQKAQQAAAEWAQEVVTKVTAGESVDEMLASQSLSWKQASDVNRGPGDLPRALVDTLFTLSQQQGQQTDLANLASGDVGVITLERIHSPQAPDEELAATLRQRLGAAYGQSLYQSYIKALRDEADVEILLP</sequence>
<dbReference type="Pfam" id="PF13616">
    <property type="entry name" value="Rotamase_3"/>
    <property type="match status" value="1"/>
</dbReference>
<dbReference type="SUPFAM" id="SSF109998">
    <property type="entry name" value="Triger factor/SurA peptide-binding domain-like"/>
    <property type="match status" value="1"/>
</dbReference>
<protein>
    <recommendedName>
        <fullName evidence="9">Periplasmic chaperone PpiD</fullName>
    </recommendedName>
    <alternativeName>
        <fullName evidence="10">Periplasmic folding chaperone</fullName>
    </alternativeName>
</protein>
<evidence type="ECO:0000256" key="11">
    <source>
        <dbReference type="PROSITE-ProRule" id="PRU00278"/>
    </source>
</evidence>
<dbReference type="InterPro" id="IPR046357">
    <property type="entry name" value="PPIase_dom_sf"/>
</dbReference>
<dbReference type="SUPFAM" id="SSF54534">
    <property type="entry name" value="FKBP-like"/>
    <property type="match status" value="1"/>
</dbReference>
<evidence type="ECO:0000256" key="5">
    <source>
        <dbReference type="ARBA" id="ARBA00022989"/>
    </source>
</evidence>
<keyword evidence="2" id="KW-1003">Cell membrane</keyword>
<dbReference type="OrthoDB" id="9812372at2"/>
<dbReference type="AlphaFoldDB" id="A0A346NNX8"/>
<evidence type="ECO:0000256" key="10">
    <source>
        <dbReference type="ARBA" id="ARBA00042775"/>
    </source>
</evidence>